<dbReference type="STRING" id="7244.B4M0S1"/>
<dbReference type="eggNOG" id="ENOG502T9TS">
    <property type="taxonomic scope" value="Eukaryota"/>
</dbReference>
<sequence length="391" mass="43357">MSKKRSRTGSKPEATNMPNTFLPAKANVFKCPNNGISTDRLAGIEDIAQCDSSGVPFILVDGVCVKSRQQLQAALSKREKKNMKRIQKKCCVLPWLDHTSPATDTVPITESEKDAKEESDFLADMQQLQLDMLRAEGKPVASLATGSITPIAHATSVEDLVPHMSRMDEIRIQLEKLREQQQCDPIIATPLAEQQRIRRQATFDIERDAPIETSVSSISLDFQTPIFSQQRLIRATTSSQLPTIDTRRTLQRMNSATCLCKKSTSSMVLGSNKSCRLEPFNTLRSPVSPIVNQIGDLLMQLPHQQQENISRNTGPFSYVVTISPKVGGTSCNVEPLPVTKTRSLTIPNASRCVTETIKRDSPIDIGAAPSSLQPKSRTFLKMPRLFKKIKK</sequence>
<evidence type="ECO:0000313" key="1">
    <source>
        <dbReference type="EMBL" id="EDW67363.1"/>
    </source>
</evidence>
<dbReference type="Proteomes" id="UP000008792">
    <property type="component" value="Unassembled WGS sequence"/>
</dbReference>
<evidence type="ECO:0000313" key="2">
    <source>
        <dbReference type="Proteomes" id="UP000008792"/>
    </source>
</evidence>
<dbReference type="HOGENOM" id="CLU_062914_0_0_1"/>
<accession>B4M0S1</accession>
<name>B4M0S1_DROVI</name>
<proteinExistence type="predicted"/>
<organism evidence="1 2">
    <name type="scientific">Drosophila virilis</name>
    <name type="common">Fruit fly</name>
    <dbReference type="NCBI Taxonomy" id="7244"/>
    <lineage>
        <taxon>Eukaryota</taxon>
        <taxon>Metazoa</taxon>
        <taxon>Ecdysozoa</taxon>
        <taxon>Arthropoda</taxon>
        <taxon>Hexapoda</taxon>
        <taxon>Insecta</taxon>
        <taxon>Pterygota</taxon>
        <taxon>Neoptera</taxon>
        <taxon>Endopterygota</taxon>
        <taxon>Diptera</taxon>
        <taxon>Brachycera</taxon>
        <taxon>Muscomorpha</taxon>
        <taxon>Ephydroidea</taxon>
        <taxon>Drosophilidae</taxon>
        <taxon>Drosophila</taxon>
    </lineage>
</organism>
<dbReference type="InParanoid" id="B4M0S1"/>
<protein>
    <submittedName>
        <fullName evidence="1">Uncharacterized protein</fullName>
    </submittedName>
</protein>
<gene>
    <name evidence="1" type="primary">Dvir\GJ23120</name>
    <name evidence="1" type="ORF">Dvir_GJ23120</name>
</gene>
<dbReference type="KEGG" id="dvi:6629553"/>
<keyword evidence="2" id="KW-1185">Reference proteome</keyword>
<dbReference type="AlphaFoldDB" id="B4M0S1"/>
<dbReference type="OrthoDB" id="7871969at2759"/>
<reference evidence="1 2" key="1">
    <citation type="journal article" date="2007" name="Nature">
        <title>Evolution of genes and genomes on the Drosophila phylogeny.</title>
        <authorList>
            <consortium name="Drosophila 12 Genomes Consortium"/>
            <person name="Clark A.G."/>
            <person name="Eisen M.B."/>
            <person name="Smith D.R."/>
            <person name="Bergman C.M."/>
            <person name="Oliver B."/>
            <person name="Markow T.A."/>
            <person name="Kaufman T.C."/>
            <person name="Kellis M."/>
            <person name="Gelbart W."/>
            <person name="Iyer V.N."/>
            <person name="Pollard D.A."/>
            <person name="Sackton T.B."/>
            <person name="Larracuente A.M."/>
            <person name="Singh N.D."/>
            <person name="Abad J.P."/>
            <person name="Abt D.N."/>
            <person name="Adryan B."/>
            <person name="Aguade M."/>
            <person name="Akashi H."/>
            <person name="Anderson W.W."/>
            <person name="Aquadro C.F."/>
            <person name="Ardell D.H."/>
            <person name="Arguello R."/>
            <person name="Artieri C.G."/>
            <person name="Barbash D.A."/>
            <person name="Barker D."/>
            <person name="Barsanti P."/>
            <person name="Batterham P."/>
            <person name="Batzoglou S."/>
            <person name="Begun D."/>
            <person name="Bhutkar A."/>
            <person name="Blanco E."/>
            <person name="Bosak S.A."/>
            <person name="Bradley R.K."/>
            <person name="Brand A.D."/>
            <person name="Brent M.R."/>
            <person name="Brooks A.N."/>
            <person name="Brown R.H."/>
            <person name="Butlin R.K."/>
            <person name="Caggese C."/>
            <person name="Calvi B.R."/>
            <person name="Bernardo de Carvalho A."/>
            <person name="Caspi A."/>
            <person name="Castrezana S."/>
            <person name="Celniker S.E."/>
            <person name="Chang J.L."/>
            <person name="Chapple C."/>
            <person name="Chatterji S."/>
            <person name="Chinwalla A."/>
            <person name="Civetta A."/>
            <person name="Clifton S.W."/>
            <person name="Comeron J.M."/>
            <person name="Costello J.C."/>
            <person name="Coyne J.A."/>
            <person name="Daub J."/>
            <person name="David R.G."/>
            <person name="Delcher A.L."/>
            <person name="Delehaunty K."/>
            <person name="Do C.B."/>
            <person name="Ebling H."/>
            <person name="Edwards K."/>
            <person name="Eickbush T."/>
            <person name="Evans J.D."/>
            <person name="Filipski A."/>
            <person name="Findeiss S."/>
            <person name="Freyhult E."/>
            <person name="Fulton L."/>
            <person name="Fulton R."/>
            <person name="Garcia A.C."/>
            <person name="Gardiner A."/>
            <person name="Garfield D.A."/>
            <person name="Garvin B.E."/>
            <person name="Gibson G."/>
            <person name="Gilbert D."/>
            <person name="Gnerre S."/>
            <person name="Godfrey J."/>
            <person name="Good R."/>
            <person name="Gotea V."/>
            <person name="Gravely B."/>
            <person name="Greenberg A.J."/>
            <person name="Griffiths-Jones S."/>
            <person name="Gross S."/>
            <person name="Guigo R."/>
            <person name="Gustafson E.A."/>
            <person name="Haerty W."/>
            <person name="Hahn M.W."/>
            <person name="Halligan D.L."/>
            <person name="Halpern A.L."/>
            <person name="Halter G.M."/>
            <person name="Han M.V."/>
            <person name="Heger A."/>
            <person name="Hillier L."/>
            <person name="Hinrichs A.S."/>
            <person name="Holmes I."/>
            <person name="Hoskins R.A."/>
            <person name="Hubisz M.J."/>
            <person name="Hultmark D."/>
            <person name="Huntley M.A."/>
            <person name="Jaffe D.B."/>
            <person name="Jagadeeshan S."/>
            <person name="Jeck W.R."/>
            <person name="Johnson J."/>
            <person name="Jones C.D."/>
            <person name="Jordan W.C."/>
            <person name="Karpen G.H."/>
            <person name="Kataoka E."/>
            <person name="Keightley P.D."/>
            <person name="Kheradpour P."/>
            <person name="Kirkness E.F."/>
            <person name="Koerich L.B."/>
            <person name="Kristiansen K."/>
            <person name="Kudrna D."/>
            <person name="Kulathinal R.J."/>
            <person name="Kumar S."/>
            <person name="Kwok R."/>
            <person name="Lander E."/>
            <person name="Langley C.H."/>
            <person name="Lapoint R."/>
            <person name="Lazzaro B.P."/>
            <person name="Lee S.J."/>
            <person name="Levesque L."/>
            <person name="Li R."/>
            <person name="Lin C.F."/>
            <person name="Lin M.F."/>
            <person name="Lindblad-Toh K."/>
            <person name="Llopart A."/>
            <person name="Long M."/>
            <person name="Low L."/>
            <person name="Lozovsky E."/>
            <person name="Lu J."/>
            <person name="Luo M."/>
            <person name="Machado C.A."/>
            <person name="Makalowski W."/>
            <person name="Marzo M."/>
            <person name="Matsuda M."/>
            <person name="Matzkin L."/>
            <person name="McAllister B."/>
            <person name="McBride C.S."/>
            <person name="McKernan B."/>
            <person name="McKernan K."/>
            <person name="Mendez-Lago M."/>
            <person name="Minx P."/>
            <person name="Mollenhauer M.U."/>
            <person name="Montooth K."/>
            <person name="Mount S.M."/>
            <person name="Mu X."/>
            <person name="Myers E."/>
            <person name="Negre B."/>
            <person name="Newfeld S."/>
            <person name="Nielsen R."/>
            <person name="Noor M.A."/>
            <person name="O'Grady P."/>
            <person name="Pachter L."/>
            <person name="Papaceit M."/>
            <person name="Parisi M.J."/>
            <person name="Parisi M."/>
            <person name="Parts L."/>
            <person name="Pedersen J.S."/>
            <person name="Pesole G."/>
            <person name="Phillippy A.M."/>
            <person name="Ponting C.P."/>
            <person name="Pop M."/>
            <person name="Porcelli D."/>
            <person name="Powell J.R."/>
            <person name="Prohaska S."/>
            <person name="Pruitt K."/>
            <person name="Puig M."/>
            <person name="Quesneville H."/>
            <person name="Ram K.R."/>
            <person name="Rand D."/>
            <person name="Rasmussen M.D."/>
            <person name="Reed L.K."/>
            <person name="Reenan R."/>
            <person name="Reily A."/>
            <person name="Remington K.A."/>
            <person name="Rieger T.T."/>
            <person name="Ritchie M.G."/>
            <person name="Robin C."/>
            <person name="Rogers Y.H."/>
            <person name="Rohde C."/>
            <person name="Rozas J."/>
            <person name="Rubenfield M.J."/>
            <person name="Ruiz A."/>
            <person name="Russo S."/>
            <person name="Salzberg S.L."/>
            <person name="Sanchez-Gracia A."/>
            <person name="Saranga D.J."/>
            <person name="Sato H."/>
            <person name="Schaeffer S.W."/>
            <person name="Schatz M.C."/>
            <person name="Schlenke T."/>
            <person name="Schwartz R."/>
            <person name="Segarra C."/>
            <person name="Singh R.S."/>
            <person name="Sirot L."/>
            <person name="Sirota M."/>
            <person name="Sisneros N.B."/>
            <person name="Smith C.D."/>
            <person name="Smith T.F."/>
            <person name="Spieth J."/>
            <person name="Stage D.E."/>
            <person name="Stark A."/>
            <person name="Stephan W."/>
            <person name="Strausberg R.L."/>
            <person name="Strempel S."/>
            <person name="Sturgill D."/>
            <person name="Sutton G."/>
            <person name="Sutton G.G."/>
            <person name="Tao W."/>
            <person name="Teichmann S."/>
            <person name="Tobari Y.N."/>
            <person name="Tomimura Y."/>
            <person name="Tsolas J.M."/>
            <person name="Valente V.L."/>
            <person name="Venter E."/>
            <person name="Venter J.C."/>
            <person name="Vicario S."/>
            <person name="Vieira F.G."/>
            <person name="Vilella A.J."/>
            <person name="Villasante A."/>
            <person name="Walenz B."/>
            <person name="Wang J."/>
            <person name="Wasserman M."/>
            <person name="Watts T."/>
            <person name="Wilson D."/>
            <person name="Wilson R.K."/>
            <person name="Wing R.A."/>
            <person name="Wolfner M.F."/>
            <person name="Wong A."/>
            <person name="Wong G.K."/>
            <person name="Wu C.I."/>
            <person name="Wu G."/>
            <person name="Yamamoto D."/>
            <person name="Yang H.P."/>
            <person name="Yang S.P."/>
            <person name="Yorke J.A."/>
            <person name="Yoshida K."/>
            <person name="Zdobnov E."/>
            <person name="Zhang P."/>
            <person name="Zhang Y."/>
            <person name="Zimin A.V."/>
            <person name="Baldwin J."/>
            <person name="Abdouelleil A."/>
            <person name="Abdulkadir J."/>
            <person name="Abebe A."/>
            <person name="Abera B."/>
            <person name="Abreu J."/>
            <person name="Acer S.C."/>
            <person name="Aftuck L."/>
            <person name="Alexander A."/>
            <person name="An P."/>
            <person name="Anderson E."/>
            <person name="Anderson S."/>
            <person name="Arachi H."/>
            <person name="Azer M."/>
            <person name="Bachantsang P."/>
            <person name="Barry A."/>
            <person name="Bayul T."/>
            <person name="Berlin A."/>
            <person name="Bessette D."/>
            <person name="Bloom T."/>
            <person name="Blye J."/>
            <person name="Boguslavskiy L."/>
            <person name="Bonnet C."/>
            <person name="Boukhgalter B."/>
            <person name="Bourzgui I."/>
            <person name="Brown A."/>
            <person name="Cahill P."/>
            <person name="Channer S."/>
            <person name="Cheshatsang Y."/>
            <person name="Chuda L."/>
            <person name="Citroen M."/>
            <person name="Collymore A."/>
            <person name="Cooke P."/>
            <person name="Costello M."/>
            <person name="D'Aco K."/>
            <person name="Daza R."/>
            <person name="De Haan G."/>
            <person name="DeGray S."/>
            <person name="DeMaso C."/>
            <person name="Dhargay N."/>
            <person name="Dooley K."/>
            <person name="Dooley E."/>
            <person name="Doricent M."/>
            <person name="Dorje P."/>
            <person name="Dorjee K."/>
            <person name="Dupes A."/>
            <person name="Elong R."/>
            <person name="Falk J."/>
            <person name="Farina A."/>
            <person name="Faro S."/>
            <person name="Ferguson D."/>
            <person name="Fisher S."/>
            <person name="Foley C.D."/>
            <person name="Franke A."/>
            <person name="Friedrich D."/>
            <person name="Gadbois L."/>
            <person name="Gearin G."/>
            <person name="Gearin C.R."/>
            <person name="Giannoukos G."/>
            <person name="Goode T."/>
            <person name="Graham J."/>
            <person name="Grandbois E."/>
            <person name="Grewal S."/>
            <person name="Gyaltsen K."/>
            <person name="Hafez N."/>
            <person name="Hagos B."/>
            <person name="Hall J."/>
            <person name="Henson C."/>
            <person name="Hollinger A."/>
            <person name="Honan T."/>
            <person name="Huard M.D."/>
            <person name="Hughes L."/>
            <person name="Hurhula B."/>
            <person name="Husby M.E."/>
            <person name="Kamat A."/>
            <person name="Kanga B."/>
            <person name="Kashin S."/>
            <person name="Khazanovich D."/>
            <person name="Kisner P."/>
            <person name="Lance K."/>
            <person name="Lara M."/>
            <person name="Lee W."/>
            <person name="Lennon N."/>
            <person name="Letendre F."/>
            <person name="LeVine R."/>
            <person name="Lipovsky A."/>
            <person name="Liu X."/>
            <person name="Liu J."/>
            <person name="Liu S."/>
            <person name="Lokyitsang T."/>
            <person name="Lokyitsang Y."/>
            <person name="Lubonja R."/>
            <person name="Lui A."/>
            <person name="MacDonald P."/>
            <person name="Magnisalis V."/>
            <person name="Maru K."/>
            <person name="Matthews C."/>
            <person name="McCusker W."/>
            <person name="McDonough S."/>
            <person name="Mehta T."/>
            <person name="Meldrim J."/>
            <person name="Meneus L."/>
            <person name="Mihai O."/>
            <person name="Mihalev A."/>
            <person name="Mihova T."/>
            <person name="Mittelman R."/>
            <person name="Mlenga V."/>
            <person name="Montmayeur A."/>
            <person name="Mulrain L."/>
            <person name="Navidi A."/>
            <person name="Naylor J."/>
            <person name="Negash T."/>
            <person name="Nguyen T."/>
            <person name="Nguyen N."/>
            <person name="Nicol R."/>
            <person name="Norbu C."/>
            <person name="Norbu N."/>
            <person name="Novod N."/>
            <person name="O'Neill B."/>
            <person name="Osman S."/>
            <person name="Markiewicz E."/>
            <person name="Oyono O.L."/>
            <person name="Patti C."/>
            <person name="Phunkhang P."/>
            <person name="Pierre F."/>
            <person name="Priest M."/>
            <person name="Raghuraman S."/>
            <person name="Rege F."/>
            <person name="Reyes R."/>
            <person name="Rise C."/>
            <person name="Rogov P."/>
            <person name="Ross K."/>
            <person name="Ryan E."/>
            <person name="Settipalli S."/>
            <person name="Shea T."/>
            <person name="Sherpa N."/>
            <person name="Shi L."/>
            <person name="Shih D."/>
            <person name="Sparrow T."/>
            <person name="Spaulding J."/>
            <person name="Stalker J."/>
            <person name="Stange-Thomann N."/>
            <person name="Stavropoulos S."/>
            <person name="Stone C."/>
            <person name="Strader C."/>
            <person name="Tesfaye S."/>
            <person name="Thomson T."/>
            <person name="Thoulutsang Y."/>
            <person name="Thoulutsang D."/>
            <person name="Topham K."/>
            <person name="Topping I."/>
            <person name="Tsamla T."/>
            <person name="Vassiliev H."/>
            <person name="Vo A."/>
            <person name="Wangchuk T."/>
            <person name="Wangdi T."/>
            <person name="Weiand M."/>
            <person name="Wilkinson J."/>
            <person name="Wilson A."/>
            <person name="Yadav S."/>
            <person name="Young G."/>
            <person name="Yu Q."/>
            <person name="Zembek L."/>
            <person name="Zhong D."/>
            <person name="Zimmer A."/>
            <person name="Zwirko Z."/>
            <person name="Jaffe D.B."/>
            <person name="Alvarez P."/>
            <person name="Brockman W."/>
            <person name="Butler J."/>
            <person name="Chin C."/>
            <person name="Gnerre S."/>
            <person name="Grabherr M."/>
            <person name="Kleber M."/>
            <person name="Mauceli E."/>
            <person name="MacCallum I."/>
        </authorList>
    </citation>
    <scope>NUCLEOTIDE SEQUENCE [LARGE SCALE GENOMIC DNA]</scope>
    <source>
        <strain evidence="2">Tucson 15010-1051.87</strain>
    </source>
</reference>
<dbReference type="EMBL" id="CH940650">
    <property type="protein sequence ID" value="EDW67363.1"/>
    <property type="molecule type" value="Genomic_DNA"/>
</dbReference>
<dbReference type="OMA" id="APARYCH"/>
<dbReference type="PhylomeDB" id="B4M0S1"/>